<reference evidence="2 3" key="1">
    <citation type="submission" date="2020-08" db="EMBL/GenBank/DDBJ databases">
        <title>Genomic Encyclopedia of Type Strains, Phase IV (KMG-IV): sequencing the most valuable type-strain genomes for metagenomic binning, comparative biology and taxonomic classification.</title>
        <authorList>
            <person name="Goeker M."/>
        </authorList>
    </citation>
    <scope>NUCLEOTIDE SEQUENCE [LARGE SCALE GENOMIC DNA]</scope>
    <source>
        <strain evidence="2 3">DSM 102044</strain>
    </source>
</reference>
<proteinExistence type="predicted"/>
<dbReference type="PANTHER" id="PTHR46825:SF9">
    <property type="entry name" value="BETA-LACTAMASE-RELATED DOMAIN-CONTAINING PROTEIN"/>
    <property type="match status" value="1"/>
</dbReference>
<dbReference type="AlphaFoldDB" id="A0A841MQ86"/>
<accession>A0A841MQ86</accession>
<dbReference type="PANTHER" id="PTHR46825">
    <property type="entry name" value="D-ALANYL-D-ALANINE-CARBOXYPEPTIDASE/ENDOPEPTIDASE AMPH"/>
    <property type="match status" value="1"/>
</dbReference>
<comment type="caution">
    <text evidence="2">The sequence shown here is derived from an EMBL/GenBank/DDBJ whole genome shotgun (WGS) entry which is preliminary data.</text>
</comment>
<dbReference type="InterPro" id="IPR012338">
    <property type="entry name" value="Beta-lactam/transpept-like"/>
</dbReference>
<dbReference type="Gene3D" id="3.40.710.10">
    <property type="entry name" value="DD-peptidase/beta-lactamase superfamily"/>
    <property type="match status" value="1"/>
</dbReference>
<feature type="domain" description="Beta-lactamase-related" evidence="1">
    <location>
        <begin position="275"/>
        <end position="540"/>
    </location>
</feature>
<dbReference type="Proteomes" id="UP000588604">
    <property type="component" value="Unassembled WGS sequence"/>
</dbReference>
<protein>
    <submittedName>
        <fullName evidence="2">CubicO group peptidase (Beta-lactamase class C family)</fullName>
    </submittedName>
</protein>
<evidence type="ECO:0000313" key="3">
    <source>
        <dbReference type="Proteomes" id="UP000588604"/>
    </source>
</evidence>
<name>A0A841MQ86_9BACT</name>
<dbReference type="SUPFAM" id="SSF56601">
    <property type="entry name" value="beta-lactamase/transpeptidase-like"/>
    <property type="match status" value="1"/>
</dbReference>
<dbReference type="InterPro" id="IPR050491">
    <property type="entry name" value="AmpC-like"/>
</dbReference>
<dbReference type="EMBL" id="JACIJO010000002">
    <property type="protein sequence ID" value="MBB6326346.1"/>
    <property type="molecule type" value="Genomic_DNA"/>
</dbReference>
<sequence length="609" mass="66101">MPVPFVAYHGVTSSQHQAKFNSYSGSGFRMISLSVYGSSSSPRYAAVWVKEAGPAYAAIHGVNAQGYQTFFNTWNAKGYVPTLISATGSGSSAVFAAVFEKRSFPAVIAKHGMTKAQFDSQNADAKEKNLILRACAAYGSSSSRLYAATWVSNIGNTKWLVYSDLTASEYQKKFSACIQLPYYTPEIVSVFEDNHYCALFTDRIRGTFVARHNIGPTSYQKTFNDQVAAGRIPFTVDAGGVGSSAKFAVVFAETHAPKPRIWRTNGPGTSATNGLDAIFKKFMVKHGVRYAQLCVGKAGSIKYNKAFTWAESNYKTADNSDLFLLASCSKLFVHAAIRELYNKSPKVLDPNDKAYKILGFSGPKDSRSDDITVKNLLENKGGFDAKGYDCTYDMRNVAIALGLNRAVTKTELAKYMYKNKKLKDDPGKVDNYCNYGYVLLTLIIEKVSGKNYFNYLKSAVLDKINVTEVKVWPTVASPRPSNEVATESSALGLSAVKVTSKDEVPKVFGGDGMIKEVAAGSCGMASSALAMVQTIRNYAVWGTGGRANGSARSGSTPGSSTLAVSNGDNMDWAYTINTRDFLKDGGKNEQLKELGDAITKFLSDNKSKI</sequence>
<dbReference type="Pfam" id="PF17660">
    <property type="entry name" value="BTRD1"/>
    <property type="match status" value="5"/>
</dbReference>
<dbReference type="RefSeq" id="WP_184494955.1">
    <property type="nucleotide sequence ID" value="NZ_JACIJO010000002.1"/>
</dbReference>
<dbReference type="InterPro" id="IPR001466">
    <property type="entry name" value="Beta-lactam-related"/>
</dbReference>
<dbReference type="InterPro" id="IPR049511">
    <property type="entry name" value="PGH-like_rpt"/>
</dbReference>
<organism evidence="2 3">
    <name type="scientific">Algoriphagus iocasae</name>
    <dbReference type="NCBI Taxonomy" id="1836499"/>
    <lineage>
        <taxon>Bacteria</taxon>
        <taxon>Pseudomonadati</taxon>
        <taxon>Bacteroidota</taxon>
        <taxon>Cytophagia</taxon>
        <taxon>Cytophagales</taxon>
        <taxon>Cyclobacteriaceae</taxon>
        <taxon>Algoriphagus</taxon>
    </lineage>
</organism>
<evidence type="ECO:0000259" key="1">
    <source>
        <dbReference type="Pfam" id="PF00144"/>
    </source>
</evidence>
<gene>
    <name evidence="2" type="ORF">FHS59_001974</name>
</gene>
<keyword evidence="3" id="KW-1185">Reference proteome</keyword>
<dbReference type="Pfam" id="PF00144">
    <property type="entry name" value="Beta-lactamase"/>
    <property type="match status" value="1"/>
</dbReference>
<evidence type="ECO:0000313" key="2">
    <source>
        <dbReference type="EMBL" id="MBB6326346.1"/>
    </source>
</evidence>